<dbReference type="VEuPathDB" id="FungiDB:BD410DRAFT_82215"/>
<evidence type="ECO:0008006" key="3">
    <source>
        <dbReference type="Google" id="ProtNLM"/>
    </source>
</evidence>
<keyword evidence="2" id="KW-1185">Reference proteome</keyword>
<reference evidence="1 2" key="1">
    <citation type="submission" date="2018-06" db="EMBL/GenBank/DDBJ databases">
        <title>A transcriptomic atlas of mushroom development highlights an independent origin of complex multicellularity.</title>
        <authorList>
            <consortium name="DOE Joint Genome Institute"/>
            <person name="Krizsan K."/>
            <person name="Almasi E."/>
            <person name="Merenyi Z."/>
            <person name="Sahu N."/>
            <person name="Viragh M."/>
            <person name="Koszo T."/>
            <person name="Mondo S."/>
            <person name="Kiss B."/>
            <person name="Balint B."/>
            <person name="Kues U."/>
            <person name="Barry K."/>
            <person name="Hegedus J.C."/>
            <person name="Henrissat B."/>
            <person name="Johnson J."/>
            <person name="Lipzen A."/>
            <person name="Ohm R."/>
            <person name="Nagy I."/>
            <person name="Pangilinan J."/>
            <person name="Yan J."/>
            <person name="Xiong Y."/>
            <person name="Grigoriev I.V."/>
            <person name="Hibbett D.S."/>
            <person name="Nagy L.G."/>
        </authorList>
    </citation>
    <scope>NUCLEOTIDE SEQUENCE [LARGE SCALE GENOMIC DNA]</scope>
    <source>
        <strain evidence="1 2">SZMC22713</strain>
    </source>
</reference>
<protein>
    <recommendedName>
        <fullName evidence="3">F-box domain-containing protein</fullName>
    </recommendedName>
</protein>
<dbReference type="OrthoDB" id="3256525at2759"/>
<dbReference type="EMBL" id="ML170258">
    <property type="protein sequence ID" value="TDL15901.1"/>
    <property type="molecule type" value="Genomic_DNA"/>
</dbReference>
<evidence type="ECO:0000313" key="2">
    <source>
        <dbReference type="Proteomes" id="UP000294933"/>
    </source>
</evidence>
<name>A0A4Y7PLN9_9AGAM</name>
<organism evidence="1 2">
    <name type="scientific">Rickenella mellea</name>
    <dbReference type="NCBI Taxonomy" id="50990"/>
    <lineage>
        <taxon>Eukaryota</taxon>
        <taxon>Fungi</taxon>
        <taxon>Dikarya</taxon>
        <taxon>Basidiomycota</taxon>
        <taxon>Agaricomycotina</taxon>
        <taxon>Agaricomycetes</taxon>
        <taxon>Hymenochaetales</taxon>
        <taxon>Rickenellaceae</taxon>
        <taxon>Rickenella</taxon>
    </lineage>
</organism>
<proteinExistence type="predicted"/>
<accession>A0A4Y7PLN9</accession>
<dbReference type="AlphaFoldDB" id="A0A4Y7PLN9"/>
<gene>
    <name evidence="1" type="ORF">BD410DRAFT_82215</name>
</gene>
<evidence type="ECO:0000313" key="1">
    <source>
        <dbReference type="EMBL" id="TDL15901.1"/>
    </source>
</evidence>
<sequence>MDPHFPPEIWRNIFRFATFTEIPLQKLDWGPHSSSPKDAHRDLDPTLAYHSVQSALPTKKALTLVSRSFREMSLEHMFELVELFRTRNAQLLLDTIPPNTAVTDKGNSPTKWIKCIIVSLDYYQSTNELYLMDELLTKLLPFCTNLDAFGWKTLERVDSAEKIDRSITTLMESLPPTITTLEWLRYSPVQAFHSLRNHTTLRNLRIADISYMSPGESDVIIPSITHLDARTRFTTIAASRWGLPSVSHVTLDWIESPVLALFGNCRDTIRSIYFPDPWRCRSISDDFSRILTSLPKLETFSYGITVNLFDPPRLASPWLGVARHPSLTHIYLFCRDGLNPEMRSFSTIRGFFSFQLQPLVNSHMMPLTITIVDTGLIFERGDYREDGYDDGAKQRFFDDLSASLSSANIQCIVK</sequence>
<dbReference type="Proteomes" id="UP000294933">
    <property type="component" value="Unassembled WGS sequence"/>
</dbReference>